<proteinExistence type="predicted"/>
<dbReference type="CDD" id="cd16413">
    <property type="entry name" value="DGQHR_domain"/>
    <property type="match status" value="1"/>
</dbReference>
<feature type="region of interest" description="Disordered" evidence="1">
    <location>
        <begin position="54"/>
        <end position="82"/>
    </location>
</feature>
<comment type="caution">
    <text evidence="2">The sequence shown here is derived from an EMBL/GenBank/DDBJ whole genome shotgun (WGS) entry which is preliminary data.</text>
</comment>
<dbReference type="Proteomes" id="UP000756530">
    <property type="component" value="Unassembled WGS sequence"/>
</dbReference>
<sequence length="513" mass="59372">MKAEKHRQVPAIPVHQWLKGWDHVSFDESEHRAKPQKQFYLFSLPARELRSLSGISRRQAKDASPRTEDLGIQRQHDPERSEEISRFVEYGYPWSTLGQAKRDSAEFHSLRKPGWLPTAVVLNVLCKGHKRFGNTVAAQDVVTVEESECGPRVSLPYKKWTKTWRPAQLPPFEVIDGQHRLWAFDEADDLEGFELPVVAFVGLDISWQAYLFWTINIKPKRINPSLAFDLYPLLRSEEWLEQAETHVVYRETRAQELTELLWSLPTSPWYDRINMLGERKNRWVTQSAWIKSLAASFVRSWDRRSGLSGGLFGGRSKKGEEVLGWSRAQQAAFLVYAWDQFRKLVAESEEDWARALRTPPSIDGEPAPRPEDVPTGFDLAFYSPHSLITTDQGVRGFLQVLNDMFYLRAPKLRLNQWRPDERSKADPLRSVETEIESLKKQDFVWFVQEICTALCTFDWRTSAAPAISDELRRKKLVFRGSSGYKELRVQLLEHLLSHEGEVGETAQELLKRI</sequence>
<protein>
    <submittedName>
        <fullName evidence="2">DGQHR domain-containing protein</fullName>
    </submittedName>
</protein>
<accession>A0ABS6SWJ8</accession>
<evidence type="ECO:0000313" key="2">
    <source>
        <dbReference type="EMBL" id="MBV7377294.1"/>
    </source>
</evidence>
<keyword evidence="3" id="KW-1185">Reference proteome</keyword>
<evidence type="ECO:0000256" key="1">
    <source>
        <dbReference type="SAM" id="MobiDB-lite"/>
    </source>
</evidence>
<gene>
    <name evidence="2" type="ORF">KJP28_00040</name>
</gene>
<name>A0ABS6SWJ8_9RHOB</name>
<reference evidence="2 3" key="1">
    <citation type="submission" date="2021-05" db="EMBL/GenBank/DDBJ databases">
        <title>Culturable bacteria isolated from Daya Bay.</title>
        <authorList>
            <person name="Zheng W."/>
            <person name="Yu S."/>
            <person name="Huang Y."/>
        </authorList>
    </citation>
    <scope>NUCLEOTIDE SEQUENCE [LARGE SCALE GENOMIC DNA]</scope>
    <source>
        <strain evidence="2 3">DP4N28-5</strain>
    </source>
</reference>
<evidence type="ECO:0000313" key="3">
    <source>
        <dbReference type="Proteomes" id="UP000756530"/>
    </source>
</evidence>
<dbReference type="InterPro" id="IPR017601">
    <property type="entry name" value="DGQHR-contain_dom"/>
</dbReference>
<dbReference type="EMBL" id="JAHUZE010000001">
    <property type="protein sequence ID" value="MBV7377294.1"/>
    <property type="molecule type" value="Genomic_DNA"/>
</dbReference>
<organism evidence="2 3">
    <name type="scientific">Maritimibacter dapengensis</name>
    <dbReference type="NCBI Taxonomy" id="2836868"/>
    <lineage>
        <taxon>Bacteria</taxon>
        <taxon>Pseudomonadati</taxon>
        <taxon>Pseudomonadota</taxon>
        <taxon>Alphaproteobacteria</taxon>
        <taxon>Rhodobacterales</taxon>
        <taxon>Roseobacteraceae</taxon>
        <taxon>Maritimibacter</taxon>
    </lineage>
</organism>
<feature type="compositionally biased region" description="Basic and acidic residues" evidence="1">
    <location>
        <begin position="59"/>
        <end position="82"/>
    </location>
</feature>
<dbReference type="RefSeq" id="WP_218390190.1">
    <property type="nucleotide sequence ID" value="NZ_JAHUZE010000001.1"/>
</dbReference>
<dbReference type="NCBIfam" id="TIGR03187">
    <property type="entry name" value="DGQHR"/>
    <property type="match status" value="1"/>
</dbReference>